<organism evidence="12 13">
    <name type="scientific">Stieleria neptunia</name>
    <dbReference type="NCBI Taxonomy" id="2527979"/>
    <lineage>
        <taxon>Bacteria</taxon>
        <taxon>Pseudomonadati</taxon>
        <taxon>Planctomycetota</taxon>
        <taxon>Planctomycetia</taxon>
        <taxon>Pirellulales</taxon>
        <taxon>Pirellulaceae</taxon>
        <taxon>Stieleria</taxon>
    </lineage>
</organism>
<name>A0A518HJI6_9BACT</name>
<dbReference type="GO" id="GO:0046872">
    <property type="term" value="F:metal ion binding"/>
    <property type="evidence" value="ECO:0007669"/>
    <property type="project" value="UniProtKB-KW"/>
</dbReference>
<dbReference type="GO" id="GO:0009055">
    <property type="term" value="F:electron transfer activity"/>
    <property type="evidence" value="ECO:0007669"/>
    <property type="project" value="InterPro"/>
</dbReference>
<dbReference type="AlphaFoldDB" id="A0A518HJI6"/>
<comment type="PTM">
    <text evidence="8">Binds 2 heme groups per subunit.</text>
</comment>
<keyword evidence="3 9" id="KW-0479">Metal-binding</keyword>
<evidence type="ECO:0000256" key="1">
    <source>
        <dbReference type="ARBA" id="ARBA00004418"/>
    </source>
</evidence>
<dbReference type="Proteomes" id="UP000319004">
    <property type="component" value="Chromosome"/>
</dbReference>
<evidence type="ECO:0000256" key="10">
    <source>
        <dbReference type="SAM" id="SignalP"/>
    </source>
</evidence>
<reference evidence="12 13" key="1">
    <citation type="submission" date="2019-03" db="EMBL/GenBank/DDBJ databases">
        <title>Deep-cultivation of Planctomycetes and their phenomic and genomic characterization uncovers novel biology.</title>
        <authorList>
            <person name="Wiegand S."/>
            <person name="Jogler M."/>
            <person name="Boedeker C."/>
            <person name="Pinto D."/>
            <person name="Vollmers J."/>
            <person name="Rivas-Marin E."/>
            <person name="Kohn T."/>
            <person name="Peeters S.H."/>
            <person name="Heuer A."/>
            <person name="Rast P."/>
            <person name="Oberbeckmann S."/>
            <person name="Bunk B."/>
            <person name="Jeske O."/>
            <person name="Meyerdierks A."/>
            <person name="Storesund J.E."/>
            <person name="Kallscheuer N."/>
            <person name="Luecker S."/>
            <person name="Lage O.M."/>
            <person name="Pohl T."/>
            <person name="Merkel B.J."/>
            <person name="Hornburger P."/>
            <person name="Mueller R.-W."/>
            <person name="Bruemmer F."/>
            <person name="Labrenz M."/>
            <person name="Spormann A.M."/>
            <person name="Op den Camp H."/>
            <person name="Overmann J."/>
            <person name="Amann R."/>
            <person name="Jetten M.S.M."/>
            <person name="Mascher T."/>
            <person name="Medema M.H."/>
            <person name="Devos D.P."/>
            <person name="Kaster A.-K."/>
            <person name="Ovreas L."/>
            <person name="Rohde M."/>
            <person name="Galperin M.Y."/>
            <person name="Jogler C."/>
        </authorList>
    </citation>
    <scope>NUCLEOTIDE SEQUENCE [LARGE SCALE GENOMIC DNA]</scope>
    <source>
        <strain evidence="12 13">Enr13</strain>
    </source>
</reference>
<evidence type="ECO:0000256" key="3">
    <source>
        <dbReference type="ARBA" id="ARBA00022723"/>
    </source>
</evidence>
<evidence type="ECO:0000256" key="6">
    <source>
        <dbReference type="ARBA" id="ARBA00023002"/>
    </source>
</evidence>
<evidence type="ECO:0000256" key="4">
    <source>
        <dbReference type="ARBA" id="ARBA00022729"/>
    </source>
</evidence>
<dbReference type="InterPro" id="IPR009056">
    <property type="entry name" value="Cyt_c-like_dom"/>
</dbReference>
<comment type="subcellular location">
    <subcellularLocation>
        <location evidence="1">Periplasm</location>
    </subcellularLocation>
</comment>
<keyword evidence="6 12" id="KW-0560">Oxidoreductase</keyword>
<feature type="signal peptide" evidence="10">
    <location>
        <begin position="1"/>
        <end position="25"/>
    </location>
</feature>
<evidence type="ECO:0000313" key="13">
    <source>
        <dbReference type="Proteomes" id="UP000319004"/>
    </source>
</evidence>
<protein>
    <submittedName>
        <fullName evidence="12">Cytochrome c551 peroxidase</fullName>
        <ecNumber evidence="12">1.11.1.5</ecNumber>
    </submittedName>
</protein>
<keyword evidence="5" id="KW-0574">Periplasm</keyword>
<feature type="binding site" description="covalent" evidence="8">
    <location>
        <position position="214"/>
    </location>
    <ligand>
        <name>heme c</name>
        <dbReference type="ChEBI" id="CHEBI:61717"/>
        <label>2</label>
    </ligand>
</feature>
<keyword evidence="7 9" id="KW-0408">Iron</keyword>
<evidence type="ECO:0000313" key="12">
    <source>
        <dbReference type="EMBL" id="QDV40993.1"/>
    </source>
</evidence>
<evidence type="ECO:0000256" key="2">
    <source>
        <dbReference type="ARBA" id="ARBA00022617"/>
    </source>
</evidence>
<keyword evidence="4 10" id="KW-0732">Signal</keyword>
<dbReference type="PIRSF" id="PIRSF000294">
    <property type="entry name" value="Cytochrome-c_peroxidase"/>
    <property type="match status" value="1"/>
</dbReference>
<dbReference type="Gene3D" id="1.10.760.10">
    <property type="entry name" value="Cytochrome c-like domain"/>
    <property type="match status" value="2"/>
</dbReference>
<feature type="binding site" description="axial binding residue" evidence="9">
    <location>
        <position position="215"/>
    </location>
    <ligand>
        <name>heme c</name>
        <dbReference type="ChEBI" id="CHEBI:61717"/>
        <label>2</label>
    </ligand>
    <ligandPart>
        <name>Fe</name>
        <dbReference type="ChEBI" id="CHEBI:18248"/>
    </ligandPart>
</feature>
<dbReference type="KEGG" id="snep:Enr13x_08310"/>
<feature type="chain" id="PRO_5021739132" evidence="10">
    <location>
        <begin position="26"/>
        <end position="357"/>
    </location>
</feature>
<evidence type="ECO:0000256" key="7">
    <source>
        <dbReference type="ARBA" id="ARBA00023004"/>
    </source>
</evidence>
<dbReference type="SUPFAM" id="SSF46626">
    <property type="entry name" value="Cytochrome c"/>
    <property type="match status" value="2"/>
</dbReference>
<feature type="binding site" description="axial binding residue" evidence="9">
    <location>
        <position position="297"/>
    </location>
    <ligand>
        <name>heme c</name>
        <dbReference type="ChEBI" id="CHEBI:61717"/>
        <label>2</label>
    </ligand>
    <ligandPart>
        <name>Fe</name>
        <dbReference type="ChEBI" id="CHEBI:18248"/>
    </ligandPart>
</feature>
<accession>A0A518HJI6</accession>
<feature type="domain" description="Cytochrome c" evidence="11">
    <location>
        <begin position="43"/>
        <end position="171"/>
    </location>
</feature>
<evidence type="ECO:0000259" key="11">
    <source>
        <dbReference type="PROSITE" id="PS51007"/>
    </source>
</evidence>
<dbReference type="PROSITE" id="PS51007">
    <property type="entry name" value="CYTC"/>
    <property type="match status" value="2"/>
</dbReference>
<feature type="binding site" description="axial binding residue" evidence="9">
    <location>
        <position position="69"/>
    </location>
    <ligand>
        <name>heme c</name>
        <dbReference type="ChEBI" id="CHEBI:61717"/>
        <label>1</label>
    </ligand>
    <ligandPart>
        <name>Fe</name>
        <dbReference type="ChEBI" id="CHEBI:18248"/>
    </ligandPart>
</feature>
<dbReference type="Pfam" id="PF03150">
    <property type="entry name" value="CCP_MauG"/>
    <property type="match status" value="1"/>
</dbReference>
<evidence type="ECO:0000256" key="9">
    <source>
        <dbReference type="PIRSR" id="PIRSR000294-2"/>
    </source>
</evidence>
<feature type="binding site" description="covalent" evidence="8">
    <location>
        <position position="68"/>
    </location>
    <ligand>
        <name>heme c</name>
        <dbReference type="ChEBI" id="CHEBI:61717"/>
        <label>1</label>
    </ligand>
</feature>
<dbReference type="PANTHER" id="PTHR30600">
    <property type="entry name" value="CYTOCHROME C PEROXIDASE-RELATED"/>
    <property type="match status" value="1"/>
</dbReference>
<proteinExistence type="predicted"/>
<feature type="domain" description="Cytochrome c" evidence="11">
    <location>
        <begin position="197"/>
        <end position="322"/>
    </location>
</feature>
<feature type="binding site" description="covalent" evidence="8">
    <location>
        <position position="65"/>
    </location>
    <ligand>
        <name>heme c</name>
        <dbReference type="ChEBI" id="CHEBI:61717"/>
        <label>1</label>
    </ligand>
</feature>
<dbReference type="EMBL" id="CP037423">
    <property type="protein sequence ID" value="QDV40993.1"/>
    <property type="molecule type" value="Genomic_DNA"/>
</dbReference>
<evidence type="ECO:0000256" key="8">
    <source>
        <dbReference type="PIRSR" id="PIRSR000294-1"/>
    </source>
</evidence>
<dbReference type="GO" id="GO:0042597">
    <property type="term" value="C:periplasmic space"/>
    <property type="evidence" value="ECO:0007669"/>
    <property type="project" value="UniProtKB-SubCell"/>
</dbReference>
<dbReference type="InterPro" id="IPR026259">
    <property type="entry name" value="MauG/Cytc_peroxidase"/>
</dbReference>
<dbReference type="EC" id="1.11.1.5" evidence="12"/>
<dbReference type="InterPro" id="IPR004852">
    <property type="entry name" value="Di-haem_cyt_c_peroxidsae"/>
</dbReference>
<dbReference type="RefSeq" id="WP_145384784.1">
    <property type="nucleotide sequence ID" value="NZ_CP037423.1"/>
</dbReference>
<keyword evidence="2 8" id="KW-0349">Heme</keyword>
<dbReference type="InterPro" id="IPR036909">
    <property type="entry name" value="Cyt_c-like_dom_sf"/>
</dbReference>
<feature type="binding site" description="covalent" evidence="8">
    <location>
        <position position="211"/>
    </location>
    <ligand>
        <name>heme c</name>
        <dbReference type="ChEBI" id="CHEBI:61717"/>
        <label>2</label>
    </ligand>
</feature>
<keyword evidence="13" id="KW-1185">Reference proteome</keyword>
<comment type="cofactor">
    <cofactor evidence="8">
        <name>heme</name>
        <dbReference type="ChEBI" id="CHEBI:30413"/>
    </cofactor>
    <text evidence="8">Binds 2 heme groups.</text>
</comment>
<sequence length="357" mass="38589" precursor="true">MNALSRVQINLLACTLLLGCTQVLSQDFEPLPKSAAQQGDTDEKIALGKKLYFDPRLSATGTVSCNTCHNLMEGGDDGRPTSMGVDGLTGPRNAPTVWNSVFQASQFWDGRVPTLEDQAKGPMVADVEMGMAGHDQVIGRIQAIPGYIRKFESVFGPSDAVTIENAVEAIAAFERTLITPDSAFDRYLSGDKVAMSDVQIRGMELFESTGCTECHSGPAFNGWQPGSDGEFVEFPRITDSTFVKKYDLISDLGRSNATGDRSDDHYFKTPTLRNITLTAPYLHNGRVGSLSETVRLMASTQLDAELSDDEVAELVAFLSALEGRFPEIALPRLPSRLGESVLQQPEAAKGFGDATGH</sequence>
<evidence type="ECO:0000256" key="5">
    <source>
        <dbReference type="ARBA" id="ARBA00022764"/>
    </source>
</evidence>
<dbReference type="PROSITE" id="PS51257">
    <property type="entry name" value="PROKAR_LIPOPROTEIN"/>
    <property type="match status" value="1"/>
</dbReference>
<dbReference type="InterPro" id="IPR051395">
    <property type="entry name" value="Cytochrome_c_Peroxidase/MauG"/>
</dbReference>
<dbReference type="GO" id="GO:0020037">
    <property type="term" value="F:heme binding"/>
    <property type="evidence" value="ECO:0007669"/>
    <property type="project" value="InterPro"/>
</dbReference>
<dbReference type="PANTHER" id="PTHR30600:SF7">
    <property type="entry name" value="CYTOCHROME C PEROXIDASE-RELATED"/>
    <property type="match status" value="1"/>
</dbReference>
<gene>
    <name evidence="12" type="primary">ccp_1</name>
    <name evidence="12" type="ORF">Enr13x_08310</name>
</gene>
<dbReference type="GO" id="GO:0004130">
    <property type="term" value="F:cytochrome-c peroxidase activity"/>
    <property type="evidence" value="ECO:0007669"/>
    <property type="project" value="UniProtKB-EC"/>
</dbReference>
<dbReference type="OrthoDB" id="9772811at2"/>
<keyword evidence="12" id="KW-0575">Peroxidase</keyword>